<proteinExistence type="predicted"/>
<dbReference type="InterPro" id="IPR008979">
    <property type="entry name" value="Galactose-bd-like_sf"/>
</dbReference>
<dbReference type="PROSITE" id="PS51257">
    <property type="entry name" value="PROKAR_LIPOPROTEIN"/>
    <property type="match status" value="1"/>
</dbReference>
<dbReference type="Gene3D" id="2.60.120.260">
    <property type="entry name" value="Galactose-binding domain-like"/>
    <property type="match status" value="1"/>
</dbReference>
<gene>
    <name evidence="4" type="ORF">ACFO3O_05430</name>
</gene>
<name>A0ABV9HT76_9FLAO</name>
<dbReference type="Pfam" id="PF01483">
    <property type="entry name" value="P_proprotein"/>
    <property type="match status" value="1"/>
</dbReference>
<evidence type="ECO:0000313" key="5">
    <source>
        <dbReference type="Proteomes" id="UP001596043"/>
    </source>
</evidence>
<sequence length="291" mass="30825">MKTINNTHPNIKTIVKFMYGLALLFFISCSNDDDSASVVPVETPTAKSLQIVSGNNQTAFINETLTDVIEVQVNDQNGNAFPGTTISLSVDEGTISSNTLVTNASGRATVSWALGETIGEQVLTATAFGSDGTALVGSPASITAEALDLCQTFISTEQLPIGPDAGTETISIITITDEFLISDQTIVTLNLEHTFDADLDIFLIAPNGLILVLSTDNGGAGDNYTNTVFDDQGSALITNGIAPFTGTFRPQDSLALLEGIQALGDWTLFIVDDQNIDEGILLDWSIQLCRP</sequence>
<dbReference type="RefSeq" id="WP_379977538.1">
    <property type="nucleotide sequence ID" value="NZ_JBHSFV010000002.1"/>
</dbReference>
<comment type="caution">
    <text evidence="4">The sequence shown here is derived from an EMBL/GenBank/DDBJ whole genome shotgun (WGS) entry which is preliminary data.</text>
</comment>
<dbReference type="Proteomes" id="UP001596043">
    <property type="component" value="Unassembled WGS sequence"/>
</dbReference>
<keyword evidence="2" id="KW-0378">Hydrolase</keyword>
<dbReference type="SUPFAM" id="SSF49373">
    <property type="entry name" value="Invasin/intimin cell-adhesion fragments"/>
    <property type="match status" value="1"/>
</dbReference>
<evidence type="ECO:0000259" key="3">
    <source>
        <dbReference type="PROSITE" id="PS51829"/>
    </source>
</evidence>
<dbReference type="InterPro" id="IPR008964">
    <property type="entry name" value="Invasin/intimin_cell_adhesion"/>
</dbReference>
<reference evidence="5" key="1">
    <citation type="journal article" date="2019" name="Int. J. Syst. Evol. Microbiol.">
        <title>The Global Catalogue of Microorganisms (GCM) 10K type strain sequencing project: providing services to taxonomists for standard genome sequencing and annotation.</title>
        <authorList>
            <consortium name="The Broad Institute Genomics Platform"/>
            <consortium name="The Broad Institute Genome Sequencing Center for Infectious Disease"/>
            <person name="Wu L."/>
            <person name="Ma J."/>
        </authorList>
    </citation>
    <scope>NUCLEOTIDE SEQUENCE [LARGE SCALE GENOMIC DNA]</scope>
    <source>
        <strain evidence="5">YJ-61-S</strain>
    </source>
</reference>
<dbReference type="InterPro" id="IPR013783">
    <property type="entry name" value="Ig-like_fold"/>
</dbReference>
<keyword evidence="1" id="KW-0645">Protease</keyword>
<dbReference type="PROSITE" id="PS51829">
    <property type="entry name" value="P_HOMO_B"/>
    <property type="match status" value="1"/>
</dbReference>
<evidence type="ECO:0000256" key="1">
    <source>
        <dbReference type="ARBA" id="ARBA00022670"/>
    </source>
</evidence>
<keyword evidence="5" id="KW-1185">Reference proteome</keyword>
<dbReference type="EMBL" id="JBHSFV010000002">
    <property type="protein sequence ID" value="MFC4633337.1"/>
    <property type="molecule type" value="Genomic_DNA"/>
</dbReference>
<dbReference type="Gene3D" id="2.60.40.10">
    <property type="entry name" value="Immunoglobulins"/>
    <property type="match status" value="1"/>
</dbReference>
<organism evidence="4 5">
    <name type="scientific">Dokdonia ponticola</name>
    <dbReference type="NCBI Taxonomy" id="2041041"/>
    <lineage>
        <taxon>Bacteria</taxon>
        <taxon>Pseudomonadati</taxon>
        <taxon>Bacteroidota</taxon>
        <taxon>Flavobacteriia</taxon>
        <taxon>Flavobacteriales</taxon>
        <taxon>Flavobacteriaceae</taxon>
        <taxon>Dokdonia</taxon>
    </lineage>
</organism>
<accession>A0ABV9HT76</accession>
<protein>
    <submittedName>
        <fullName evidence="4">Proprotein convertase P-domain-containing protein</fullName>
    </submittedName>
</protein>
<feature type="domain" description="P/Homo B" evidence="3">
    <location>
        <begin position="143"/>
        <end position="291"/>
    </location>
</feature>
<dbReference type="InterPro" id="IPR002884">
    <property type="entry name" value="P_dom"/>
</dbReference>
<dbReference type="SUPFAM" id="SSF49785">
    <property type="entry name" value="Galactose-binding domain-like"/>
    <property type="match status" value="1"/>
</dbReference>
<evidence type="ECO:0000313" key="4">
    <source>
        <dbReference type="EMBL" id="MFC4633337.1"/>
    </source>
</evidence>
<evidence type="ECO:0000256" key="2">
    <source>
        <dbReference type="ARBA" id="ARBA00022801"/>
    </source>
</evidence>